<dbReference type="Proteomes" id="UP001150538">
    <property type="component" value="Unassembled WGS sequence"/>
</dbReference>
<feature type="region of interest" description="Disordered" evidence="1">
    <location>
        <begin position="195"/>
        <end position="214"/>
    </location>
</feature>
<dbReference type="AlphaFoldDB" id="A0A9W8A2N4"/>
<dbReference type="GO" id="GO:0000307">
    <property type="term" value="C:cyclin-dependent protein kinase holoenzyme complex"/>
    <property type="evidence" value="ECO:0007669"/>
    <property type="project" value="TreeGrafter"/>
</dbReference>
<feature type="region of interest" description="Disordered" evidence="1">
    <location>
        <begin position="637"/>
        <end position="678"/>
    </location>
</feature>
<dbReference type="GO" id="GO:0019901">
    <property type="term" value="F:protein kinase binding"/>
    <property type="evidence" value="ECO:0007669"/>
    <property type="project" value="InterPro"/>
</dbReference>
<name>A0A9W8A2N4_9FUNG</name>
<dbReference type="Pfam" id="PF08613">
    <property type="entry name" value="Cyclin"/>
    <property type="match status" value="1"/>
</dbReference>
<dbReference type="CDD" id="cd20557">
    <property type="entry name" value="CYCLIN_ScPCL1-like"/>
    <property type="match status" value="1"/>
</dbReference>
<organism evidence="2 3">
    <name type="scientific">Mycoemilia scoparia</name>
    <dbReference type="NCBI Taxonomy" id="417184"/>
    <lineage>
        <taxon>Eukaryota</taxon>
        <taxon>Fungi</taxon>
        <taxon>Fungi incertae sedis</taxon>
        <taxon>Zoopagomycota</taxon>
        <taxon>Kickxellomycotina</taxon>
        <taxon>Kickxellomycetes</taxon>
        <taxon>Kickxellales</taxon>
        <taxon>Kickxellaceae</taxon>
        <taxon>Mycoemilia</taxon>
    </lineage>
</organism>
<dbReference type="SUPFAM" id="SSF54637">
    <property type="entry name" value="Thioesterase/thiol ester dehydrase-isomerase"/>
    <property type="match status" value="1"/>
</dbReference>
<dbReference type="EMBL" id="JANBPU010000037">
    <property type="protein sequence ID" value="KAJ1918815.1"/>
    <property type="molecule type" value="Genomic_DNA"/>
</dbReference>
<dbReference type="Gene3D" id="1.10.472.10">
    <property type="entry name" value="Cyclin-like"/>
    <property type="match status" value="1"/>
</dbReference>
<dbReference type="InterPro" id="IPR029069">
    <property type="entry name" value="HotDog_dom_sf"/>
</dbReference>
<gene>
    <name evidence="2" type="primary">PCL5_1</name>
    <name evidence="2" type="ORF">H4219_002354</name>
</gene>
<proteinExistence type="predicted"/>
<evidence type="ECO:0000313" key="3">
    <source>
        <dbReference type="Proteomes" id="UP001150538"/>
    </source>
</evidence>
<dbReference type="OrthoDB" id="46529at2759"/>
<keyword evidence="3" id="KW-1185">Reference proteome</keyword>
<feature type="compositionally biased region" description="Low complexity" evidence="1">
    <location>
        <begin position="638"/>
        <end position="663"/>
    </location>
</feature>
<comment type="caution">
    <text evidence="2">The sequence shown here is derived from an EMBL/GenBank/DDBJ whole genome shotgun (WGS) entry which is preliminary data.</text>
</comment>
<dbReference type="GO" id="GO:0005634">
    <property type="term" value="C:nucleus"/>
    <property type="evidence" value="ECO:0007669"/>
    <property type="project" value="TreeGrafter"/>
</dbReference>
<accession>A0A9W8A2N4</accession>
<reference evidence="2" key="1">
    <citation type="submission" date="2022-07" db="EMBL/GenBank/DDBJ databases">
        <title>Phylogenomic reconstructions and comparative analyses of Kickxellomycotina fungi.</title>
        <authorList>
            <person name="Reynolds N.K."/>
            <person name="Stajich J.E."/>
            <person name="Barry K."/>
            <person name="Grigoriev I.V."/>
            <person name="Crous P."/>
            <person name="Smith M.E."/>
        </authorList>
    </citation>
    <scope>NUCLEOTIDE SEQUENCE</scope>
    <source>
        <strain evidence="2">NBRC 100468</strain>
    </source>
</reference>
<dbReference type="InterPro" id="IPR013922">
    <property type="entry name" value="Cyclin_PHO80-like"/>
</dbReference>
<dbReference type="GO" id="GO:0016538">
    <property type="term" value="F:cyclin-dependent protein serine/threonine kinase regulator activity"/>
    <property type="evidence" value="ECO:0007669"/>
    <property type="project" value="TreeGrafter"/>
</dbReference>
<dbReference type="PANTHER" id="PTHR15615">
    <property type="match status" value="1"/>
</dbReference>
<evidence type="ECO:0000256" key="1">
    <source>
        <dbReference type="SAM" id="MobiDB-lite"/>
    </source>
</evidence>
<sequence>MLGTESIKSPVKGLSWNELVREVNDHIKTTTYYGIDEKYEVRSVDPKHYSITFATEITPDQVGLYGTLDEGWVATMADNLTSVVIATYTGLRPSVSSTLSVHSLAKIQSNTPIEIHCYLQDPKAPNPHATAVFRHQGDPKKVYATVKHTKFFRDDLSIGQQPKAAHRDSYGYDHKLGEQQISGSNITAALAQISPRNSSNGSTDNKASIDTQPEPRIKRLCLPHHACKNNSEKEDHASSGVVSMRIDALLNPESSIITKPGDGRSEQKNDLDLKRKAPISPPGNDAIANTTANSTIGVNAPKMSCSNYVESAKKAPEKEKSREGAGSSTELEHLYDIACAIIGATWPNHSSSQKTQLCTLNSFVVKTFSATNLDMVVLKVALYYMLRIKEPIYRHQQARRNQFLAKKYQEALPSPISPTSPRYGGEAGGWPGHGLLPPPSLQQSGSYYQQERPQPHVIRKAATAPTPISPESLASLRRSSHMLSHVPGGPLPQSCLKTTGSSVVGKPIEGLVAISVANSPAQRSQPQSSGLRRSASDSKAKMVDVTMCGRRMYIAALIVASKFTLDRTYSNRAWNKITRLHIREINEMERVFMSLLDNKLAIQLDAFKRWDEMLPHITVRDQRLIVDSVSYRNSMTKSSCAARRSSSAATSPNPAPRSSNATPMAPKTLGHSKAHSAS</sequence>
<evidence type="ECO:0000313" key="2">
    <source>
        <dbReference type="EMBL" id="KAJ1918815.1"/>
    </source>
</evidence>
<dbReference type="PANTHER" id="PTHR15615:SF36">
    <property type="entry name" value="PHO85 CYCLIN-5"/>
    <property type="match status" value="1"/>
</dbReference>
<dbReference type="Gene3D" id="3.10.129.10">
    <property type="entry name" value="Hotdog Thioesterase"/>
    <property type="match status" value="1"/>
</dbReference>
<protein>
    <submittedName>
        <fullName evidence="2">PHO85 cyclin-5</fullName>
    </submittedName>
</protein>
<feature type="compositionally biased region" description="Polar residues" evidence="1">
    <location>
        <begin position="195"/>
        <end position="211"/>
    </location>
</feature>